<keyword evidence="6" id="KW-1185">Reference proteome</keyword>
<dbReference type="InterPro" id="IPR010982">
    <property type="entry name" value="Lambda_DNA-bd_dom_sf"/>
</dbReference>
<dbReference type="SMART" id="SM00530">
    <property type="entry name" value="HTH_XRE"/>
    <property type="match status" value="1"/>
</dbReference>
<evidence type="ECO:0000256" key="1">
    <source>
        <dbReference type="ARBA" id="ARBA00023015"/>
    </source>
</evidence>
<protein>
    <submittedName>
        <fullName evidence="5">Helix-turn-helix protein</fullName>
    </submittedName>
</protein>
<sequence length="100" mass="11304">MSNIQDTINDLAQGLYKAEIIDKKTLRDLTDQDLPVLHEFTGEEIQQLREKQKLSQSVFAKYLNVSPSMIRGLEQGKRHAHGAILKLLNIVERHGIAGLL</sequence>
<gene>
    <name evidence="5" type="ORF">Lwal_3040</name>
</gene>
<feature type="domain" description="HTH cro/C1-type" evidence="4">
    <location>
        <begin position="45"/>
        <end position="78"/>
    </location>
</feature>
<evidence type="ECO:0000313" key="6">
    <source>
        <dbReference type="Proteomes" id="UP000054729"/>
    </source>
</evidence>
<dbReference type="Gene3D" id="1.10.260.40">
    <property type="entry name" value="lambda repressor-like DNA-binding domains"/>
    <property type="match status" value="1"/>
</dbReference>
<dbReference type="Pfam" id="PF01381">
    <property type="entry name" value="HTH_3"/>
    <property type="match status" value="1"/>
</dbReference>
<dbReference type="AlphaFoldDB" id="A0A0W1A0V5"/>
<name>A0A0W1A0V5_9GAMM</name>
<dbReference type="PROSITE" id="PS50943">
    <property type="entry name" value="HTH_CROC1"/>
    <property type="match status" value="1"/>
</dbReference>
<evidence type="ECO:0000256" key="2">
    <source>
        <dbReference type="ARBA" id="ARBA00023125"/>
    </source>
</evidence>
<organism evidence="5 6">
    <name type="scientific">Legionella waltersii</name>
    <dbReference type="NCBI Taxonomy" id="66969"/>
    <lineage>
        <taxon>Bacteria</taxon>
        <taxon>Pseudomonadati</taxon>
        <taxon>Pseudomonadota</taxon>
        <taxon>Gammaproteobacteria</taxon>
        <taxon>Legionellales</taxon>
        <taxon>Legionellaceae</taxon>
        <taxon>Legionella</taxon>
    </lineage>
</organism>
<keyword evidence="1" id="KW-0805">Transcription regulation</keyword>
<dbReference type="OrthoDB" id="9799384at2"/>
<comment type="caution">
    <text evidence="5">The sequence shown here is derived from an EMBL/GenBank/DDBJ whole genome shotgun (WGS) entry which is preliminary data.</text>
</comment>
<dbReference type="STRING" id="66969.Lwal_3040"/>
<dbReference type="EMBL" id="LNZB01000060">
    <property type="protein sequence ID" value="KTD74999.1"/>
    <property type="molecule type" value="Genomic_DNA"/>
</dbReference>
<dbReference type="Proteomes" id="UP000054729">
    <property type="component" value="Unassembled WGS sequence"/>
</dbReference>
<dbReference type="RefSeq" id="WP_058481639.1">
    <property type="nucleotide sequence ID" value="NZ_CAAAIQ010000046.1"/>
</dbReference>
<reference evidence="5 6" key="1">
    <citation type="submission" date="2015-11" db="EMBL/GenBank/DDBJ databases">
        <title>Genomic analysis of 38 Legionella species identifies large and diverse effector repertoires.</title>
        <authorList>
            <person name="Burstein D."/>
            <person name="Amaro F."/>
            <person name="Zusman T."/>
            <person name="Lifshitz Z."/>
            <person name="Cohen O."/>
            <person name="Gilbert J.A."/>
            <person name="Pupko T."/>
            <person name="Shuman H.A."/>
            <person name="Segal G."/>
        </authorList>
    </citation>
    <scope>NUCLEOTIDE SEQUENCE [LARGE SCALE GENOMIC DNA]</scope>
    <source>
        <strain evidence="5 6">ATCC 51914</strain>
    </source>
</reference>
<dbReference type="GO" id="GO:0003677">
    <property type="term" value="F:DNA binding"/>
    <property type="evidence" value="ECO:0007669"/>
    <property type="project" value="UniProtKB-KW"/>
</dbReference>
<proteinExistence type="predicted"/>
<dbReference type="CDD" id="cd00093">
    <property type="entry name" value="HTH_XRE"/>
    <property type="match status" value="1"/>
</dbReference>
<dbReference type="InterPro" id="IPR052359">
    <property type="entry name" value="HTH-type_reg/antitoxin"/>
</dbReference>
<keyword evidence="2" id="KW-0238">DNA-binding</keyword>
<dbReference type="SUPFAM" id="SSF47413">
    <property type="entry name" value="lambda repressor-like DNA-binding domains"/>
    <property type="match status" value="1"/>
</dbReference>
<dbReference type="InterPro" id="IPR001387">
    <property type="entry name" value="Cro/C1-type_HTH"/>
</dbReference>
<dbReference type="PANTHER" id="PTHR36511">
    <property type="entry name" value="MERR FAMILY BACTERIAL REGULATORY PROTEIN"/>
    <property type="match status" value="1"/>
</dbReference>
<evidence type="ECO:0000313" key="5">
    <source>
        <dbReference type="EMBL" id="KTD74999.1"/>
    </source>
</evidence>
<dbReference type="PANTHER" id="PTHR36511:SF4">
    <property type="entry name" value="ANTITOXIN MQSA"/>
    <property type="match status" value="1"/>
</dbReference>
<accession>A0A0W1A0V5</accession>
<keyword evidence="3" id="KW-0804">Transcription</keyword>
<evidence type="ECO:0000256" key="3">
    <source>
        <dbReference type="ARBA" id="ARBA00023163"/>
    </source>
</evidence>
<evidence type="ECO:0000259" key="4">
    <source>
        <dbReference type="PROSITE" id="PS50943"/>
    </source>
</evidence>
<dbReference type="PATRIC" id="fig|66969.6.peg.3324"/>